<evidence type="ECO:0000256" key="1">
    <source>
        <dbReference type="ARBA" id="ARBA00022801"/>
    </source>
</evidence>
<keyword evidence="1 3" id="KW-0378">Hydrolase</keyword>
<sequence length="450" mass="47944">MRKTAASITTATRNAPARANCKWRSDIVSTLFLARYLLPITAPPIEDGALLVDGGRILEVGTRQSMTATASGAAVIDFGDAILLPPLVNAHTHLELTHFPRWRAEAGETIAPGGDFVDWILHVIRVKRGLPLDRFESSVAAGIAASLAAGTGAVGDILSYFPARTAYRHSPLKGRLYLETLGLDPAQGRQLLSRIGTLLDEKRAGQLRLGIAPHSSYSISAEYLAQIIDFARRRKVATTLHLAEAPAEVSFIRDSSGPLADKLYPYVGWQGMAPPPARRSPVAWAEQCGALVPSCLLAHGVQIDADDAARLARAGSTVVCCPRSNARLGVGRLPVELYRAAGVPLALGTDSLASNETLSVWDEIAFARQWLSGKIAPAELLTMATIHGARALGVAADQGELKAGLGCNFQVLKPAELPAFAELEEFLCAPGRTAEVASLFLDAWDVLQKS</sequence>
<accession>A0A550JH31</accession>
<dbReference type="PANTHER" id="PTHR43794:SF11">
    <property type="entry name" value="AMIDOHYDROLASE-RELATED DOMAIN-CONTAINING PROTEIN"/>
    <property type="match status" value="1"/>
</dbReference>
<proteinExistence type="predicted"/>
<protein>
    <submittedName>
        <fullName evidence="3">Amidohydrolase family protein</fullName>
    </submittedName>
</protein>
<evidence type="ECO:0000313" key="4">
    <source>
        <dbReference type="Proteomes" id="UP000317155"/>
    </source>
</evidence>
<dbReference type="OrthoDB" id="9807210at2"/>
<dbReference type="InterPro" id="IPR032466">
    <property type="entry name" value="Metal_Hydrolase"/>
</dbReference>
<dbReference type="EMBL" id="VJVV01000003">
    <property type="protein sequence ID" value="TRO82524.1"/>
    <property type="molecule type" value="Genomic_DNA"/>
</dbReference>
<feature type="domain" description="Amidohydrolase-related" evidence="2">
    <location>
        <begin position="82"/>
        <end position="423"/>
    </location>
</feature>
<dbReference type="Pfam" id="PF01979">
    <property type="entry name" value="Amidohydro_1"/>
    <property type="match status" value="1"/>
</dbReference>
<dbReference type="Gene3D" id="2.30.40.10">
    <property type="entry name" value="Urease, subunit C, domain 1"/>
    <property type="match status" value="1"/>
</dbReference>
<dbReference type="InterPro" id="IPR006680">
    <property type="entry name" value="Amidohydro-rel"/>
</dbReference>
<dbReference type="GO" id="GO:0016810">
    <property type="term" value="F:hydrolase activity, acting on carbon-nitrogen (but not peptide) bonds"/>
    <property type="evidence" value="ECO:0007669"/>
    <property type="project" value="InterPro"/>
</dbReference>
<dbReference type="PANTHER" id="PTHR43794">
    <property type="entry name" value="AMINOHYDROLASE SSNA-RELATED"/>
    <property type="match status" value="1"/>
</dbReference>
<dbReference type="InterPro" id="IPR050287">
    <property type="entry name" value="MTA/SAH_deaminase"/>
</dbReference>
<gene>
    <name evidence="3" type="ORF">FL622_04870</name>
</gene>
<name>A0A550JH31_9BACT</name>
<organism evidence="3 4">
    <name type="scientific">Trichloromonas acetexigens</name>
    <dbReference type="NCBI Taxonomy" id="38815"/>
    <lineage>
        <taxon>Bacteria</taxon>
        <taxon>Pseudomonadati</taxon>
        <taxon>Thermodesulfobacteriota</taxon>
        <taxon>Desulfuromonadia</taxon>
        <taxon>Desulfuromonadales</taxon>
        <taxon>Trichloromonadaceae</taxon>
        <taxon>Trichloromonas</taxon>
    </lineage>
</organism>
<dbReference type="Gene3D" id="3.20.20.140">
    <property type="entry name" value="Metal-dependent hydrolases"/>
    <property type="match status" value="1"/>
</dbReference>
<evidence type="ECO:0000259" key="2">
    <source>
        <dbReference type="Pfam" id="PF01979"/>
    </source>
</evidence>
<keyword evidence="4" id="KW-1185">Reference proteome</keyword>
<dbReference type="AlphaFoldDB" id="A0A550JH31"/>
<comment type="caution">
    <text evidence="3">The sequence shown here is derived from an EMBL/GenBank/DDBJ whole genome shotgun (WGS) entry which is preliminary data.</text>
</comment>
<dbReference type="SUPFAM" id="SSF51338">
    <property type="entry name" value="Composite domain of metallo-dependent hydrolases"/>
    <property type="match status" value="1"/>
</dbReference>
<dbReference type="SUPFAM" id="SSF51556">
    <property type="entry name" value="Metallo-dependent hydrolases"/>
    <property type="match status" value="1"/>
</dbReference>
<evidence type="ECO:0000313" key="3">
    <source>
        <dbReference type="EMBL" id="TRO82524.1"/>
    </source>
</evidence>
<dbReference type="InterPro" id="IPR011059">
    <property type="entry name" value="Metal-dep_hydrolase_composite"/>
</dbReference>
<reference evidence="3 4" key="1">
    <citation type="submission" date="2019-07" db="EMBL/GenBank/DDBJ databases">
        <title>Insights of Desulfuromonas acetexigens electromicrobiology.</title>
        <authorList>
            <person name="Katuri K."/>
            <person name="Sapireddy V."/>
            <person name="Shaw D.R."/>
            <person name="Saikaly P."/>
        </authorList>
    </citation>
    <scope>NUCLEOTIDE SEQUENCE [LARGE SCALE GENOMIC DNA]</scope>
    <source>
        <strain evidence="3 4">2873</strain>
    </source>
</reference>
<dbReference type="Proteomes" id="UP000317155">
    <property type="component" value="Unassembled WGS sequence"/>
</dbReference>